<evidence type="ECO:0000313" key="5">
    <source>
        <dbReference type="Proteomes" id="UP000325134"/>
    </source>
</evidence>
<dbReference type="Pfam" id="PF01565">
    <property type="entry name" value="FAD_binding_4"/>
    <property type="match status" value="1"/>
</dbReference>
<dbReference type="GO" id="GO:0003824">
    <property type="term" value="F:catalytic activity"/>
    <property type="evidence" value="ECO:0007669"/>
    <property type="project" value="InterPro"/>
</dbReference>
<feature type="domain" description="FAD-binding PCMH-type" evidence="3">
    <location>
        <begin position="1"/>
        <end position="171"/>
    </location>
</feature>
<evidence type="ECO:0000313" key="4">
    <source>
        <dbReference type="EMBL" id="SHE94522.1"/>
    </source>
</evidence>
<dbReference type="InterPro" id="IPR036318">
    <property type="entry name" value="FAD-bd_PCMH-like_sf"/>
</dbReference>
<dbReference type="OrthoDB" id="9811557at2"/>
<dbReference type="RefSeq" id="WP_149775953.1">
    <property type="nucleotide sequence ID" value="NZ_FQVK01000012.1"/>
</dbReference>
<dbReference type="AlphaFoldDB" id="A0A1M4XMT6"/>
<organism evidence="4 5">
    <name type="scientific">Ruegeria intermedia</name>
    <dbReference type="NCBI Taxonomy" id="996115"/>
    <lineage>
        <taxon>Bacteria</taxon>
        <taxon>Pseudomonadati</taxon>
        <taxon>Pseudomonadota</taxon>
        <taxon>Alphaproteobacteria</taxon>
        <taxon>Rhodobacterales</taxon>
        <taxon>Roseobacteraceae</taxon>
        <taxon>Ruegeria</taxon>
    </lineage>
</organism>
<proteinExistence type="predicted"/>
<dbReference type="InterPro" id="IPR016166">
    <property type="entry name" value="FAD-bd_PCMH"/>
</dbReference>
<dbReference type="SUPFAM" id="SSF55103">
    <property type="entry name" value="FAD-linked oxidases, C-terminal domain"/>
    <property type="match status" value="1"/>
</dbReference>
<keyword evidence="2" id="KW-0274">FAD</keyword>
<dbReference type="PANTHER" id="PTHR11748:SF103">
    <property type="entry name" value="GLYCOLATE OXIDASE SUBUNIT GLCE"/>
    <property type="match status" value="1"/>
</dbReference>
<dbReference type="PANTHER" id="PTHR11748">
    <property type="entry name" value="D-LACTATE DEHYDROGENASE"/>
    <property type="match status" value="1"/>
</dbReference>
<keyword evidence="1" id="KW-0285">Flavoprotein</keyword>
<dbReference type="Gene3D" id="3.30.465.10">
    <property type="match status" value="1"/>
</dbReference>
<protein>
    <submittedName>
        <fullName evidence="4">Glycolate oxidase FAD binding subunit</fullName>
    </submittedName>
</protein>
<dbReference type="InterPro" id="IPR006094">
    <property type="entry name" value="Oxid_FAD_bind_N"/>
</dbReference>
<evidence type="ECO:0000256" key="2">
    <source>
        <dbReference type="ARBA" id="ARBA00022827"/>
    </source>
</evidence>
<dbReference type="InterPro" id="IPR016169">
    <property type="entry name" value="FAD-bd_PCMH_sub2"/>
</dbReference>
<reference evidence="4 5" key="1">
    <citation type="submission" date="2016-11" db="EMBL/GenBank/DDBJ databases">
        <authorList>
            <person name="Varghese N."/>
            <person name="Submissions S."/>
        </authorList>
    </citation>
    <scope>NUCLEOTIDE SEQUENCE [LARGE SCALE GENOMIC DNA]</scope>
    <source>
        <strain evidence="4 5">DSM 29341</strain>
    </source>
</reference>
<dbReference type="SUPFAM" id="SSF56176">
    <property type="entry name" value="FAD-binding/transporter-associated domain-like"/>
    <property type="match status" value="1"/>
</dbReference>
<sequence>MRPESESELAEIVAGLNEPVRVVGGGTRGVTGPDRMLSTEGLRGITLYEPGALTLVAQAGTPLAEIEAALEAEGQQLAFEPMDHRALLGSAGEPTIGGVVAANVSGPRRIQAGACRDFLLGVRFVDGQGQIIKNGGRVMKNVTGYDLVKLMAGSWGTLGVLTEMSLKVLPKPEASATLAVPAKDAATAVRILSEALKSPFEVTGAAYDPQQQCALIRIEGFAESVSYRSGRLQELLGQFGAVDPVEPSDALWQTTRDAADFADTPGDVWRISVKPGDAPEIAARAEADRTLFDWGGGLIWVLVPAGTDLRARIGAFSGHATLVRAGADTLARLGRFQPEPQGISALTQGIRQKFDPRGMFNPGLME</sequence>
<gene>
    <name evidence="4" type="ORF">SAMN05444279_11254</name>
</gene>
<accession>A0A1M4XMT6</accession>
<dbReference type="Proteomes" id="UP000325134">
    <property type="component" value="Unassembled WGS sequence"/>
</dbReference>
<dbReference type="PROSITE" id="PS51387">
    <property type="entry name" value="FAD_PCMH"/>
    <property type="match status" value="1"/>
</dbReference>
<name>A0A1M4XMT6_9RHOB</name>
<dbReference type="GO" id="GO:0071949">
    <property type="term" value="F:FAD binding"/>
    <property type="evidence" value="ECO:0007669"/>
    <property type="project" value="InterPro"/>
</dbReference>
<dbReference type="EMBL" id="FQVK01000012">
    <property type="protein sequence ID" value="SHE94522.1"/>
    <property type="molecule type" value="Genomic_DNA"/>
</dbReference>
<dbReference type="InterPro" id="IPR016164">
    <property type="entry name" value="FAD-linked_Oxase-like_C"/>
</dbReference>
<evidence type="ECO:0000259" key="3">
    <source>
        <dbReference type="PROSITE" id="PS51387"/>
    </source>
</evidence>
<evidence type="ECO:0000256" key="1">
    <source>
        <dbReference type="ARBA" id="ARBA00022630"/>
    </source>
</evidence>
<keyword evidence="5" id="KW-1185">Reference proteome</keyword>